<accession>A0A917WK04</accession>
<evidence type="ECO:0000256" key="1">
    <source>
        <dbReference type="SAM" id="MobiDB-lite"/>
    </source>
</evidence>
<dbReference type="AlphaFoldDB" id="A0A917WK04"/>
<name>A0A917WK04_9ACTN</name>
<feature type="region of interest" description="Disordered" evidence="1">
    <location>
        <begin position="285"/>
        <end position="382"/>
    </location>
</feature>
<feature type="compositionally biased region" description="Low complexity" evidence="1">
    <location>
        <begin position="342"/>
        <end position="382"/>
    </location>
</feature>
<dbReference type="Proteomes" id="UP000655208">
    <property type="component" value="Unassembled WGS sequence"/>
</dbReference>
<keyword evidence="2" id="KW-1133">Transmembrane helix</keyword>
<protein>
    <submittedName>
        <fullName evidence="3">Uncharacterized protein</fullName>
    </submittedName>
</protein>
<dbReference type="EMBL" id="BMNA01000009">
    <property type="protein sequence ID" value="GGM11532.1"/>
    <property type="molecule type" value="Genomic_DNA"/>
</dbReference>
<keyword evidence="2" id="KW-0812">Transmembrane</keyword>
<evidence type="ECO:0000313" key="3">
    <source>
        <dbReference type="EMBL" id="GGM11532.1"/>
    </source>
</evidence>
<keyword evidence="2" id="KW-0472">Membrane</keyword>
<evidence type="ECO:0000313" key="4">
    <source>
        <dbReference type="Proteomes" id="UP000655208"/>
    </source>
</evidence>
<organism evidence="3 4">
    <name type="scientific">Nakamurella endophytica</name>
    <dbReference type="NCBI Taxonomy" id="1748367"/>
    <lineage>
        <taxon>Bacteria</taxon>
        <taxon>Bacillati</taxon>
        <taxon>Actinomycetota</taxon>
        <taxon>Actinomycetes</taxon>
        <taxon>Nakamurellales</taxon>
        <taxon>Nakamurellaceae</taxon>
        <taxon>Nakamurella</taxon>
    </lineage>
</organism>
<reference evidence="3" key="2">
    <citation type="submission" date="2020-09" db="EMBL/GenBank/DDBJ databases">
        <authorList>
            <person name="Sun Q."/>
            <person name="Zhou Y."/>
        </authorList>
    </citation>
    <scope>NUCLEOTIDE SEQUENCE</scope>
    <source>
        <strain evidence="3">CGMCC 4.7308</strain>
    </source>
</reference>
<sequence length="382" mass="38292">MSQALTRPPRDPEHRTPDDPAIEPQRDRDAGPARRAAASSRSGSRAYDRRERRVGRISGDRLRSTGAPIRAALARAPFVLLVMALLAGGVVGVLWLNTMSDENGVRADRSRQHQAALQLEIEAAQRDVASLGSIPRIAAAAAALGLVPAGGDPAMIVPDPNGGAAKVYGTPTPVPEPASVLAAKAAQAAKDAAARKARADQVKAKRAAAAEAARKAAEAAALAKLTPEQRAARAAAEKAAQQAAAKKAAQQAAAQKAAQKAAQQAAQKAAQKAAQQAAAKKAAQQAAAQQAAQRAAAQQAAQQAAAQQAAQQRAGQQQAAAQPTTPGTQARTSPAAGQPDSGLGAAGQLAEQQLAAASGAGSSTPPTTGGTAPTTAATGGTR</sequence>
<comment type="caution">
    <text evidence="3">The sequence shown here is derived from an EMBL/GenBank/DDBJ whole genome shotgun (WGS) entry which is preliminary data.</text>
</comment>
<dbReference type="RefSeq" id="WP_188943653.1">
    <property type="nucleotide sequence ID" value="NZ_BMNA01000009.1"/>
</dbReference>
<feature type="compositionally biased region" description="Low complexity" evidence="1">
    <location>
        <begin position="285"/>
        <end position="322"/>
    </location>
</feature>
<feature type="transmembrane region" description="Helical" evidence="2">
    <location>
        <begin position="78"/>
        <end position="96"/>
    </location>
</feature>
<reference evidence="3" key="1">
    <citation type="journal article" date="2014" name="Int. J. Syst. Evol. Microbiol.">
        <title>Complete genome sequence of Corynebacterium casei LMG S-19264T (=DSM 44701T), isolated from a smear-ripened cheese.</title>
        <authorList>
            <consortium name="US DOE Joint Genome Institute (JGI-PGF)"/>
            <person name="Walter F."/>
            <person name="Albersmeier A."/>
            <person name="Kalinowski J."/>
            <person name="Ruckert C."/>
        </authorList>
    </citation>
    <scope>NUCLEOTIDE SEQUENCE</scope>
    <source>
        <strain evidence="3">CGMCC 4.7308</strain>
    </source>
</reference>
<evidence type="ECO:0000256" key="2">
    <source>
        <dbReference type="SAM" id="Phobius"/>
    </source>
</evidence>
<keyword evidence="4" id="KW-1185">Reference proteome</keyword>
<feature type="compositionally biased region" description="Low complexity" evidence="1">
    <location>
        <begin position="33"/>
        <end position="45"/>
    </location>
</feature>
<feature type="region of interest" description="Disordered" evidence="1">
    <location>
        <begin position="1"/>
        <end position="52"/>
    </location>
</feature>
<proteinExistence type="predicted"/>
<gene>
    <name evidence="3" type="ORF">GCM10011594_34310</name>
</gene>
<feature type="compositionally biased region" description="Polar residues" evidence="1">
    <location>
        <begin position="323"/>
        <end position="332"/>
    </location>
</feature>
<feature type="compositionally biased region" description="Basic and acidic residues" evidence="1">
    <location>
        <begin position="8"/>
        <end position="32"/>
    </location>
</feature>